<evidence type="ECO:0000256" key="1">
    <source>
        <dbReference type="ARBA" id="ARBA00022553"/>
    </source>
</evidence>
<dbReference type="Pfam" id="PF14332">
    <property type="entry name" value="DUF4388"/>
    <property type="match status" value="1"/>
</dbReference>
<reference evidence="4" key="1">
    <citation type="submission" date="2024-01" db="EMBL/GenBank/DDBJ databases">
        <title>Bank of Algae and Cyanobacteria of the Azores (BACA) strain genomes.</title>
        <authorList>
            <person name="Luz R."/>
            <person name="Cordeiro R."/>
            <person name="Fonseca A."/>
            <person name="Goncalves V."/>
        </authorList>
    </citation>
    <scope>NUCLEOTIDE SEQUENCE</scope>
    <source>
        <strain evidence="4">BACA0141</strain>
    </source>
</reference>
<dbReference type="InterPro" id="IPR050595">
    <property type="entry name" value="Bact_response_regulator"/>
</dbReference>
<dbReference type="PANTHER" id="PTHR44591:SF3">
    <property type="entry name" value="RESPONSE REGULATORY DOMAIN-CONTAINING PROTEIN"/>
    <property type="match status" value="1"/>
</dbReference>
<keyword evidence="1 2" id="KW-0597">Phosphoprotein</keyword>
<dbReference type="Proteomes" id="UP001333818">
    <property type="component" value="Unassembled WGS sequence"/>
</dbReference>
<feature type="modified residue" description="4-aspartylphosphate" evidence="2">
    <location>
        <position position="325"/>
    </location>
</feature>
<keyword evidence="5" id="KW-1185">Reference proteome</keyword>
<dbReference type="CDD" id="cd17574">
    <property type="entry name" value="REC_OmpR"/>
    <property type="match status" value="1"/>
</dbReference>
<name>A0AAW9PS19_9CYAN</name>
<dbReference type="GO" id="GO:0000160">
    <property type="term" value="P:phosphorelay signal transduction system"/>
    <property type="evidence" value="ECO:0007669"/>
    <property type="project" value="InterPro"/>
</dbReference>
<evidence type="ECO:0000256" key="2">
    <source>
        <dbReference type="PROSITE-ProRule" id="PRU00169"/>
    </source>
</evidence>
<dbReference type="PROSITE" id="PS50110">
    <property type="entry name" value="RESPONSE_REGULATORY"/>
    <property type="match status" value="1"/>
</dbReference>
<dbReference type="InterPro" id="IPR011006">
    <property type="entry name" value="CheY-like_superfamily"/>
</dbReference>
<dbReference type="RefSeq" id="WP_330484115.1">
    <property type="nucleotide sequence ID" value="NZ_JAZBJZ010000048.1"/>
</dbReference>
<comment type="caution">
    <text evidence="4">The sequence shown here is derived from an EMBL/GenBank/DDBJ whole genome shotgun (WGS) entry which is preliminary data.</text>
</comment>
<dbReference type="SUPFAM" id="SSF52172">
    <property type="entry name" value="CheY-like"/>
    <property type="match status" value="1"/>
</dbReference>
<dbReference type="AlphaFoldDB" id="A0AAW9PS19"/>
<dbReference type="InterPro" id="IPR001789">
    <property type="entry name" value="Sig_transdc_resp-reg_receiver"/>
</dbReference>
<evidence type="ECO:0000259" key="3">
    <source>
        <dbReference type="PROSITE" id="PS50110"/>
    </source>
</evidence>
<dbReference type="InterPro" id="IPR025497">
    <property type="entry name" value="PatA-like_N"/>
</dbReference>
<gene>
    <name evidence="4" type="ORF">V2H45_13165</name>
</gene>
<dbReference type="EMBL" id="JAZBJZ010000048">
    <property type="protein sequence ID" value="MEE3717684.1"/>
    <property type="molecule type" value="Genomic_DNA"/>
</dbReference>
<evidence type="ECO:0000313" key="5">
    <source>
        <dbReference type="Proteomes" id="UP001333818"/>
    </source>
</evidence>
<organism evidence="4 5">
    <name type="scientific">Tumidithrix elongata BACA0141</name>
    <dbReference type="NCBI Taxonomy" id="2716417"/>
    <lineage>
        <taxon>Bacteria</taxon>
        <taxon>Bacillati</taxon>
        <taxon>Cyanobacteriota</taxon>
        <taxon>Cyanophyceae</taxon>
        <taxon>Pseudanabaenales</taxon>
        <taxon>Pseudanabaenaceae</taxon>
        <taxon>Tumidithrix</taxon>
        <taxon>Tumidithrix elongata</taxon>
    </lineage>
</organism>
<sequence>MQTQYQVNQFTSLLESLHQQKINGTLEVTANLGTGMAAQSRIFVFYNGEIVFAGDSIPDNVSFVISLAKKLGRSLIETAVGFALPKLTDKQSTRELLETLVRIRVIQWAEIETVLRDRVAQIIEQLLPYAGAYHLDEKVTFDLTLAESNRGLDWPHLRHELEHRQKTWRSLTQIPSVDAIPHLKEDSLLTHLDLTVRYKLQQQVDGKRSLREIAENLDQDPLKLGQSYVLSGWITFSPSQGNTNSKPPAASVPVSTPVLTPISTPVSTPVETSKRPLILSVDDSPIVQTTIKRILKDRYEVMLANNATDALNLLNTNPVEVLLLDVTMPDIDGLKFCKTLRGIPKFKNLPIIMLTAKDNIIDKCQGFIAGSNQYLYKPVEPEKLLAIIDSYIQA</sequence>
<protein>
    <submittedName>
        <fullName evidence="4">Response regulator</fullName>
    </submittedName>
</protein>
<accession>A0AAW9PS19</accession>
<dbReference type="Gene3D" id="3.40.50.2300">
    <property type="match status" value="1"/>
</dbReference>
<evidence type="ECO:0000313" key="4">
    <source>
        <dbReference type="EMBL" id="MEE3717684.1"/>
    </source>
</evidence>
<feature type="domain" description="Response regulatory" evidence="3">
    <location>
        <begin position="277"/>
        <end position="392"/>
    </location>
</feature>
<dbReference type="Pfam" id="PF00072">
    <property type="entry name" value="Response_reg"/>
    <property type="match status" value="1"/>
</dbReference>
<proteinExistence type="predicted"/>
<dbReference type="PANTHER" id="PTHR44591">
    <property type="entry name" value="STRESS RESPONSE REGULATOR PROTEIN 1"/>
    <property type="match status" value="1"/>
</dbReference>
<dbReference type="SMART" id="SM00448">
    <property type="entry name" value="REC"/>
    <property type="match status" value="1"/>
</dbReference>